<dbReference type="OrthoDB" id="9790710at2"/>
<protein>
    <submittedName>
        <fullName evidence="3">Group 1 glycosyl transferase</fullName>
    </submittedName>
</protein>
<dbReference type="KEGG" id="daw:HS1_001639"/>
<dbReference type="Gene3D" id="3.40.50.2000">
    <property type="entry name" value="Glycogen Phosphorylase B"/>
    <property type="match status" value="2"/>
</dbReference>
<dbReference type="PANTHER" id="PTHR12526">
    <property type="entry name" value="GLYCOSYLTRANSFERASE"/>
    <property type="match status" value="1"/>
</dbReference>
<evidence type="ECO:0000313" key="4">
    <source>
        <dbReference type="Proteomes" id="UP000070560"/>
    </source>
</evidence>
<dbReference type="EMBL" id="CP013015">
    <property type="protein sequence ID" value="AMM41433.1"/>
    <property type="molecule type" value="Genomic_DNA"/>
</dbReference>
<accession>A0A7U4TIL6</accession>
<sequence length="374" mass="43496">MGRILIIGPTPPPYHGVSVATEMILNSNLQRKFKIIHLDTADRRDLSNIGKIDFTNIYLAFEHFLKFIWLCIREKPEIVYIPISQTTLGYLRDCLFLVPAKIFHKKVIVHLHGGYFRKFYEGSSKLMKNLIEWTLKEVKRAIVLGESLRYIFQGLVPDERIVVVPNGVDEKLFEKTNLTIDTKSKNHIKVLFLGNLIKSKGFFDVIKAIPKVIRRYSNVKFIFAGKFPNNYREQNEVFRYIEQNKLDSVVKFMEVVPGEKKIKLLLFSDVFIFPSYNEGHPFVILEAMAAGLPIITTDVGAIRETVIDKENGFIIEKNNPKQIAEKIITLIKNPELRKKMGEKSRQRFLKYYTKDKFIENLSNVFREVFEMAKN</sequence>
<feature type="domain" description="Glycosyl transferase family 1" evidence="1">
    <location>
        <begin position="183"/>
        <end position="347"/>
    </location>
</feature>
<keyword evidence="4" id="KW-1185">Reference proteome</keyword>
<dbReference type="CDD" id="cd03801">
    <property type="entry name" value="GT4_PimA-like"/>
    <property type="match status" value="1"/>
</dbReference>
<organism evidence="3 4">
    <name type="scientific">Desulfofervidus auxilii</name>
    <dbReference type="NCBI Taxonomy" id="1621989"/>
    <lineage>
        <taxon>Bacteria</taxon>
        <taxon>Pseudomonadati</taxon>
        <taxon>Thermodesulfobacteriota</taxon>
        <taxon>Candidatus Desulfofervidia</taxon>
        <taxon>Candidatus Desulfofervidales</taxon>
        <taxon>Candidatus Desulfofervidaceae</taxon>
        <taxon>Candidatus Desulfofervidus</taxon>
    </lineage>
</organism>
<dbReference type="SUPFAM" id="SSF53756">
    <property type="entry name" value="UDP-Glycosyltransferase/glycogen phosphorylase"/>
    <property type="match status" value="1"/>
</dbReference>
<dbReference type="AlphaFoldDB" id="A0A7U4TIL6"/>
<evidence type="ECO:0000259" key="2">
    <source>
        <dbReference type="Pfam" id="PF13439"/>
    </source>
</evidence>
<dbReference type="InterPro" id="IPR001296">
    <property type="entry name" value="Glyco_trans_1"/>
</dbReference>
<dbReference type="Pfam" id="PF00534">
    <property type="entry name" value="Glycos_transf_1"/>
    <property type="match status" value="1"/>
</dbReference>
<proteinExistence type="predicted"/>
<dbReference type="Pfam" id="PF13439">
    <property type="entry name" value="Glyco_transf_4"/>
    <property type="match status" value="1"/>
</dbReference>
<dbReference type="Proteomes" id="UP000070560">
    <property type="component" value="Chromosome"/>
</dbReference>
<evidence type="ECO:0000313" key="3">
    <source>
        <dbReference type="EMBL" id="AMM41433.1"/>
    </source>
</evidence>
<feature type="domain" description="Glycosyltransferase subfamily 4-like N-terminal" evidence="2">
    <location>
        <begin position="64"/>
        <end position="170"/>
    </location>
</feature>
<dbReference type="GO" id="GO:0016757">
    <property type="term" value="F:glycosyltransferase activity"/>
    <property type="evidence" value="ECO:0007669"/>
    <property type="project" value="InterPro"/>
</dbReference>
<keyword evidence="3" id="KW-0808">Transferase</keyword>
<name>A0A7U4TIL6_DESA2</name>
<evidence type="ECO:0000259" key="1">
    <source>
        <dbReference type="Pfam" id="PF00534"/>
    </source>
</evidence>
<gene>
    <name evidence="3" type="ORF">HS1_001639</name>
</gene>
<reference evidence="3 4" key="1">
    <citation type="submission" date="2015-10" db="EMBL/GenBank/DDBJ databases">
        <title>Candidatus Desulfofervidus auxilii, a hydrogenotrophic sulfate-reducing bacterium involved in the thermophilic anaerobic oxidation of methane.</title>
        <authorList>
            <person name="Krukenberg V."/>
            <person name="Richter M."/>
            <person name="Wegener G."/>
        </authorList>
    </citation>
    <scope>NUCLEOTIDE SEQUENCE [LARGE SCALE GENOMIC DNA]</scope>
    <source>
        <strain evidence="3 4">HS1</strain>
    </source>
</reference>
<dbReference type="InterPro" id="IPR028098">
    <property type="entry name" value="Glyco_trans_4-like_N"/>
</dbReference>